<gene>
    <name evidence="2" type="ORF">Krac_8829</name>
</gene>
<organism evidence="2 3">
    <name type="scientific">Ktedonobacter racemifer DSM 44963</name>
    <dbReference type="NCBI Taxonomy" id="485913"/>
    <lineage>
        <taxon>Bacteria</taxon>
        <taxon>Bacillati</taxon>
        <taxon>Chloroflexota</taxon>
        <taxon>Ktedonobacteria</taxon>
        <taxon>Ktedonobacterales</taxon>
        <taxon>Ktedonobacteraceae</taxon>
        <taxon>Ktedonobacter</taxon>
    </lineage>
</organism>
<comment type="caution">
    <text evidence="2">The sequence shown here is derived from an EMBL/GenBank/DDBJ whole genome shotgun (WGS) entry which is preliminary data.</text>
</comment>
<protein>
    <submittedName>
        <fullName evidence="2">Cellulose-binding family II</fullName>
    </submittedName>
</protein>
<dbReference type="GO" id="GO:0000272">
    <property type="term" value="P:polysaccharide catabolic process"/>
    <property type="evidence" value="ECO:0007669"/>
    <property type="project" value="TreeGrafter"/>
</dbReference>
<keyword evidence="1" id="KW-0732">Signal</keyword>
<reference evidence="2 3" key="1">
    <citation type="journal article" date="2011" name="Stand. Genomic Sci.">
        <title>Non-contiguous finished genome sequence and contextual data of the filamentous soil bacterium Ktedonobacter racemifer type strain (SOSP1-21).</title>
        <authorList>
            <person name="Chang Y.J."/>
            <person name="Land M."/>
            <person name="Hauser L."/>
            <person name="Chertkov O."/>
            <person name="Del Rio T.G."/>
            <person name="Nolan M."/>
            <person name="Copeland A."/>
            <person name="Tice H."/>
            <person name="Cheng J.F."/>
            <person name="Lucas S."/>
            <person name="Han C."/>
            <person name="Goodwin L."/>
            <person name="Pitluck S."/>
            <person name="Ivanova N."/>
            <person name="Ovchinikova G."/>
            <person name="Pati A."/>
            <person name="Chen A."/>
            <person name="Palaniappan K."/>
            <person name="Mavromatis K."/>
            <person name="Liolios K."/>
            <person name="Brettin T."/>
            <person name="Fiebig A."/>
            <person name="Rohde M."/>
            <person name="Abt B."/>
            <person name="Goker M."/>
            <person name="Detter J.C."/>
            <person name="Woyke T."/>
            <person name="Bristow J."/>
            <person name="Eisen J.A."/>
            <person name="Markowitz V."/>
            <person name="Hugenholtz P."/>
            <person name="Kyrpides N.C."/>
            <person name="Klenk H.P."/>
            <person name="Lapidus A."/>
        </authorList>
    </citation>
    <scope>NUCLEOTIDE SEQUENCE [LARGE SCALE GENOMIC DNA]</scope>
    <source>
        <strain evidence="3">DSM 44963</strain>
    </source>
</reference>
<evidence type="ECO:0000313" key="3">
    <source>
        <dbReference type="Proteomes" id="UP000004508"/>
    </source>
</evidence>
<dbReference type="OrthoDB" id="9801198at2"/>
<feature type="chain" id="PRO_5003088440" evidence="1">
    <location>
        <begin position="25"/>
        <end position="498"/>
    </location>
</feature>
<keyword evidence="3" id="KW-1185">Reference proteome</keyword>
<evidence type="ECO:0000313" key="2">
    <source>
        <dbReference type="EMBL" id="EFH87495.1"/>
    </source>
</evidence>
<dbReference type="Gene3D" id="2.60.40.1180">
    <property type="entry name" value="Golgi alpha-mannosidase II"/>
    <property type="match status" value="1"/>
</dbReference>
<name>D6TPD9_KTERA</name>
<dbReference type="InParanoid" id="D6TPD9"/>
<dbReference type="eggNOG" id="COG3534">
    <property type="taxonomic scope" value="Bacteria"/>
</dbReference>
<evidence type="ECO:0000256" key="1">
    <source>
        <dbReference type="SAM" id="SignalP"/>
    </source>
</evidence>
<dbReference type="Proteomes" id="UP000004508">
    <property type="component" value="Unassembled WGS sequence"/>
</dbReference>
<dbReference type="PANTHER" id="PTHR43576">
    <property type="entry name" value="ALPHA-L-ARABINOFURANOSIDASE C-RELATED"/>
    <property type="match status" value="1"/>
</dbReference>
<sequence>MLPMMLTLIATFVMLGAYPLSAAAADTPTVQVTVDTHHTLATIPETALGANAAVWDGHLLDQGVPDLLHNAGVKVIRYPGGSTSDVYHWQSNTTEPNQGYANPNNTFDAFMKVAQATGAQPMITVDYGAGTSQEAADWVQYANKGGAGYTGPVPTYTGGSSTGHTYGIKYWEIGNELYGNGTFGANWEYDLHEKGPVAYANNALQFIQAMKAVDPSIKIGIVLTSPGDWPDSVTAPGLSTDWNNTVLSILGKQIDFADVHWYAQNPGNESDAGLLASTSALPGKVATLKTELQQYNPGRNVPIMITETNSVSYNPGKQTTNLVNALFLASNYMNWLESGVQNVDWWDIHNGIVTWGNNSPTLYGSNQYGDYGLLSTGDSEPPANTPFPTYYSLQMLHHFVDGNGSMLASSTDQSLIEVHAVRQHNGKLALLLINKDPQQSYQLKLAGGCGDQQASATVYFYGENSSAITVQHISGKALSTQTLPPYSLTTIVLNGENN</sequence>
<dbReference type="PANTHER" id="PTHR43576:SF3">
    <property type="entry name" value="ALPHA-L-ARABINOFURANOSIDASE C"/>
    <property type="match status" value="1"/>
</dbReference>
<dbReference type="STRING" id="485913.Krac_8829"/>
<dbReference type="EMBL" id="ADVG01000002">
    <property type="protein sequence ID" value="EFH87495.1"/>
    <property type="molecule type" value="Genomic_DNA"/>
</dbReference>
<accession>D6TPD9</accession>
<dbReference type="Gene3D" id="3.20.20.80">
    <property type="entry name" value="Glycosidases"/>
    <property type="match status" value="1"/>
</dbReference>
<dbReference type="RefSeq" id="WP_007912696.1">
    <property type="nucleotide sequence ID" value="NZ_ADVG01000002.1"/>
</dbReference>
<dbReference type="InterPro" id="IPR017853">
    <property type="entry name" value="GH"/>
</dbReference>
<dbReference type="AlphaFoldDB" id="D6TPD9"/>
<feature type="signal peptide" evidence="1">
    <location>
        <begin position="1"/>
        <end position="24"/>
    </location>
</feature>
<proteinExistence type="predicted"/>
<dbReference type="InterPro" id="IPR013780">
    <property type="entry name" value="Glyco_hydro_b"/>
</dbReference>
<dbReference type="SUPFAM" id="SSF51445">
    <property type="entry name" value="(Trans)glycosidases"/>
    <property type="match status" value="1"/>
</dbReference>